<evidence type="ECO:0000313" key="9">
    <source>
        <dbReference type="EMBL" id="NMC61623.1"/>
    </source>
</evidence>
<evidence type="ECO:0000256" key="4">
    <source>
        <dbReference type="ARBA" id="ARBA00035242"/>
    </source>
</evidence>
<evidence type="ECO:0000256" key="2">
    <source>
        <dbReference type="ARBA" id="ARBA00022980"/>
    </source>
</evidence>
<evidence type="ECO:0000256" key="5">
    <source>
        <dbReference type="HAMAP-Rule" id="MF_01320"/>
    </source>
</evidence>
<dbReference type="InterPro" id="IPR002171">
    <property type="entry name" value="Ribosomal_uL2"/>
</dbReference>
<dbReference type="PIRSF" id="PIRSF002158">
    <property type="entry name" value="Ribosomal_L2"/>
    <property type="match status" value="1"/>
</dbReference>
<accession>A0A7X9FPR5</accession>
<dbReference type="SMART" id="SM01382">
    <property type="entry name" value="Ribosomal_L2_C"/>
    <property type="match status" value="1"/>
</dbReference>
<dbReference type="FunFam" id="2.30.30.30:FF:000001">
    <property type="entry name" value="50S ribosomal protein L2"/>
    <property type="match status" value="1"/>
</dbReference>
<dbReference type="Proteomes" id="UP000524246">
    <property type="component" value="Unassembled WGS sequence"/>
</dbReference>
<sequence>MGLRKYDPTTPARRFFFVSDFAEVSKKKPERVLLSKKSSSGGRNSYGRATNINIGGGHKQRYRIVDFRREKKGIPATVKAIEYDPNRSARLALLYYADGEKRYILAPNGLKVNDQVLSGENIEVKPGNALPIKQIPLGMSVHNVEMKVGRGGQAVRSAGCAAQLIAKEGRYGLLRMPSGEIRKVFEECYATIGEVGFAEYSNISIGKAGRSRWLGIRPHVRGVAKNPVDHPMGGGEGRASGGRHPCTPAGKPTKGLKTRKNKRTNKFIMKKRLASAK</sequence>
<dbReference type="FunFam" id="4.10.950.10:FF:000001">
    <property type="entry name" value="50S ribosomal protein L2"/>
    <property type="match status" value="1"/>
</dbReference>
<dbReference type="FunFam" id="2.40.50.140:FF:000003">
    <property type="entry name" value="50S ribosomal protein L2"/>
    <property type="match status" value="1"/>
</dbReference>
<dbReference type="PANTHER" id="PTHR13691:SF5">
    <property type="entry name" value="LARGE RIBOSOMAL SUBUNIT PROTEIN UL2M"/>
    <property type="match status" value="1"/>
</dbReference>
<organism evidence="9 10">
    <name type="scientific">SAR324 cluster bacterium</name>
    <dbReference type="NCBI Taxonomy" id="2024889"/>
    <lineage>
        <taxon>Bacteria</taxon>
        <taxon>Deltaproteobacteria</taxon>
        <taxon>SAR324 cluster</taxon>
    </lineage>
</organism>
<dbReference type="Gene3D" id="2.40.50.140">
    <property type="entry name" value="Nucleic acid-binding proteins"/>
    <property type="match status" value="1"/>
</dbReference>
<dbReference type="InterPro" id="IPR005880">
    <property type="entry name" value="Ribosomal_uL2_bac/org-type"/>
</dbReference>
<dbReference type="InterPro" id="IPR022671">
    <property type="entry name" value="Ribosomal_uL2_CS"/>
</dbReference>
<dbReference type="InterPro" id="IPR022669">
    <property type="entry name" value="Ribosomal_uL2_C"/>
</dbReference>
<dbReference type="PANTHER" id="PTHR13691">
    <property type="entry name" value="RIBOSOMAL PROTEIN L2"/>
    <property type="match status" value="1"/>
</dbReference>
<comment type="function">
    <text evidence="5">One of the primary rRNA binding proteins. Required for association of the 30S and 50S subunits to form the 70S ribosome, for tRNA binding and peptide bond formation. It has been suggested to have peptidyltransferase activity; this is somewhat controversial. Makes several contacts with the 16S rRNA in the 70S ribosome.</text>
</comment>
<feature type="compositionally biased region" description="Basic residues" evidence="6">
    <location>
        <begin position="254"/>
        <end position="263"/>
    </location>
</feature>
<dbReference type="InterPro" id="IPR014722">
    <property type="entry name" value="Rib_uL2_dom2"/>
</dbReference>
<keyword evidence="5" id="KW-0699">rRNA-binding</keyword>
<dbReference type="PROSITE" id="PS00467">
    <property type="entry name" value="RIBOSOMAL_L2"/>
    <property type="match status" value="1"/>
</dbReference>
<dbReference type="InterPro" id="IPR014726">
    <property type="entry name" value="Ribosomal_uL2_dom3"/>
</dbReference>
<dbReference type="Gene3D" id="4.10.950.10">
    <property type="entry name" value="Ribosomal protein L2, domain 3"/>
    <property type="match status" value="1"/>
</dbReference>
<evidence type="ECO:0000313" key="10">
    <source>
        <dbReference type="Proteomes" id="UP000524246"/>
    </source>
</evidence>
<dbReference type="GO" id="GO:0015934">
    <property type="term" value="C:large ribosomal subunit"/>
    <property type="evidence" value="ECO:0007669"/>
    <property type="project" value="InterPro"/>
</dbReference>
<protein>
    <recommendedName>
        <fullName evidence="4 5">Large ribosomal subunit protein uL2</fullName>
    </recommendedName>
</protein>
<evidence type="ECO:0000256" key="1">
    <source>
        <dbReference type="ARBA" id="ARBA00005636"/>
    </source>
</evidence>
<dbReference type="GO" id="GO:0016740">
    <property type="term" value="F:transferase activity"/>
    <property type="evidence" value="ECO:0007669"/>
    <property type="project" value="InterPro"/>
</dbReference>
<feature type="domain" description="Large ribosomal subunit protein uL2 RNA-binding" evidence="8">
    <location>
        <begin position="42"/>
        <end position="118"/>
    </location>
</feature>
<comment type="subunit">
    <text evidence="5">Part of the 50S ribosomal subunit. Forms a bridge to the 30S subunit in the 70S ribosome.</text>
</comment>
<evidence type="ECO:0000256" key="6">
    <source>
        <dbReference type="SAM" id="MobiDB-lite"/>
    </source>
</evidence>
<dbReference type="AlphaFoldDB" id="A0A7X9FPR5"/>
<dbReference type="GO" id="GO:0019843">
    <property type="term" value="F:rRNA binding"/>
    <property type="evidence" value="ECO:0007669"/>
    <property type="project" value="UniProtKB-UniRule"/>
</dbReference>
<reference evidence="9 10" key="1">
    <citation type="journal article" date="2020" name="Biotechnol. Biofuels">
        <title>New insights from the biogas microbiome by comprehensive genome-resolved metagenomics of nearly 1600 species originating from multiple anaerobic digesters.</title>
        <authorList>
            <person name="Campanaro S."/>
            <person name="Treu L."/>
            <person name="Rodriguez-R L.M."/>
            <person name="Kovalovszki A."/>
            <person name="Ziels R.M."/>
            <person name="Maus I."/>
            <person name="Zhu X."/>
            <person name="Kougias P.G."/>
            <person name="Basile A."/>
            <person name="Luo G."/>
            <person name="Schluter A."/>
            <person name="Konstantinidis K.T."/>
            <person name="Angelidaki I."/>
        </authorList>
    </citation>
    <scope>NUCLEOTIDE SEQUENCE [LARGE SCALE GENOMIC DNA]</scope>
    <source>
        <strain evidence="9">AS27yjCOA_65</strain>
    </source>
</reference>
<feature type="compositionally biased region" description="Polar residues" evidence="6">
    <location>
        <begin position="36"/>
        <end position="52"/>
    </location>
</feature>
<dbReference type="Pfam" id="PF00181">
    <property type="entry name" value="Ribosomal_L2_N"/>
    <property type="match status" value="1"/>
</dbReference>
<dbReference type="Pfam" id="PF03947">
    <property type="entry name" value="Ribosomal_L2_C"/>
    <property type="match status" value="1"/>
</dbReference>
<dbReference type="GO" id="GO:0002181">
    <property type="term" value="P:cytoplasmic translation"/>
    <property type="evidence" value="ECO:0007669"/>
    <property type="project" value="TreeGrafter"/>
</dbReference>
<dbReference type="SUPFAM" id="SSF50104">
    <property type="entry name" value="Translation proteins SH3-like domain"/>
    <property type="match status" value="1"/>
</dbReference>
<dbReference type="HAMAP" id="MF_01320_B">
    <property type="entry name" value="Ribosomal_uL2_B"/>
    <property type="match status" value="1"/>
</dbReference>
<keyword evidence="2 5" id="KW-0689">Ribosomal protein</keyword>
<proteinExistence type="inferred from homology"/>
<comment type="similarity">
    <text evidence="1 5">Belongs to the universal ribosomal protein uL2 family.</text>
</comment>
<dbReference type="InterPro" id="IPR012340">
    <property type="entry name" value="NA-bd_OB-fold"/>
</dbReference>
<evidence type="ECO:0000259" key="7">
    <source>
        <dbReference type="SMART" id="SM01382"/>
    </source>
</evidence>
<feature type="domain" description="Large ribosomal subunit protein uL2 C-terminal" evidence="7">
    <location>
        <begin position="124"/>
        <end position="252"/>
    </location>
</feature>
<keyword evidence="5" id="KW-0694">RNA-binding</keyword>
<dbReference type="EMBL" id="JAAZON010000017">
    <property type="protein sequence ID" value="NMC61623.1"/>
    <property type="molecule type" value="Genomic_DNA"/>
</dbReference>
<dbReference type="NCBIfam" id="TIGR01171">
    <property type="entry name" value="rplB_bact"/>
    <property type="match status" value="1"/>
</dbReference>
<feature type="region of interest" description="Disordered" evidence="6">
    <location>
        <begin position="32"/>
        <end position="52"/>
    </location>
</feature>
<keyword evidence="3 5" id="KW-0687">Ribonucleoprotein</keyword>
<name>A0A7X9FPR5_9DELT</name>
<dbReference type="Gene3D" id="2.30.30.30">
    <property type="match status" value="1"/>
</dbReference>
<dbReference type="GO" id="GO:0003735">
    <property type="term" value="F:structural constituent of ribosome"/>
    <property type="evidence" value="ECO:0007669"/>
    <property type="project" value="InterPro"/>
</dbReference>
<dbReference type="InterPro" id="IPR008991">
    <property type="entry name" value="Translation_prot_SH3-like_sf"/>
</dbReference>
<feature type="region of interest" description="Disordered" evidence="6">
    <location>
        <begin position="224"/>
        <end position="263"/>
    </location>
</feature>
<comment type="caution">
    <text evidence="9">The sequence shown here is derived from an EMBL/GenBank/DDBJ whole genome shotgun (WGS) entry which is preliminary data.</text>
</comment>
<dbReference type="InterPro" id="IPR022666">
    <property type="entry name" value="Ribosomal_uL2_RNA-bd_dom"/>
</dbReference>
<dbReference type="SUPFAM" id="SSF50249">
    <property type="entry name" value="Nucleic acid-binding proteins"/>
    <property type="match status" value="1"/>
</dbReference>
<gene>
    <name evidence="5 9" type="primary">rplB</name>
    <name evidence="9" type="ORF">GYA55_00495</name>
</gene>
<evidence type="ECO:0000259" key="8">
    <source>
        <dbReference type="SMART" id="SM01383"/>
    </source>
</evidence>
<evidence type="ECO:0000256" key="3">
    <source>
        <dbReference type="ARBA" id="ARBA00023274"/>
    </source>
</evidence>
<dbReference type="SMART" id="SM01383">
    <property type="entry name" value="Ribosomal_L2"/>
    <property type="match status" value="1"/>
</dbReference>